<dbReference type="InterPro" id="IPR009003">
    <property type="entry name" value="Peptidase_S1_PA"/>
</dbReference>
<dbReference type="Gene3D" id="2.40.10.10">
    <property type="entry name" value="Trypsin-like serine proteases"/>
    <property type="match status" value="1"/>
</dbReference>
<dbReference type="Pfam" id="PF00089">
    <property type="entry name" value="Trypsin"/>
    <property type="match status" value="1"/>
</dbReference>
<organism evidence="2 3">
    <name type="scientific">Rathayibacter festucae DSM 15932</name>
    <dbReference type="NCBI Taxonomy" id="1328866"/>
    <lineage>
        <taxon>Bacteria</taxon>
        <taxon>Bacillati</taxon>
        <taxon>Actinomycetota</taxon>
        <taxon>Actinomycetes</taxon>
        <taxon>Micrococcales</taxon>
        <taxon>Microbacteriaceae</taxon>
        <taxon>Rathayibacter</taxon>
    </lineage>
</organism>
<dbReference type="SUPFAM" id="SSF50494">
    <property type="entry name" value="Trypsin-like serine proteases"/>
    <property type="match status" value="1"/>
</dbReference>
<dbReference type="InterPro" id="IPR001254">
    <property type="entry name" value="Trypsin_dom"/>
</dbReference>
<dbReference type="GO" id="GO:0006508">
    <property type="term" value="P:proteolysis"/>
    <property type="evidence" value="ECO:0007669"/>
    <property type="project" value="InterPro"/>
</dbReference>
<evidence type="ECO:0000313" key="3">
    <source>
        <dbReference type="Proteomes" id="UP000285317"/>
    </source>
</evidence>
<sequence length="436" mass="46066">MTVMRDRVVRHIAAGVVCLAIVLGVGVGAAAPAAALTSGTRSNEPWVVEVYGSRFGLQGGLPCTGTAIAADWVLTADHCEATDVFYRYTPSEGGEEVRAEVAVAETISLAPLEMKLVRLSKRHELPRYPTLRPGGYRVGSVGNIYGVGEGWLALQRTEKVWIRNVGPMAHGAIGIHTTATNGGTEQIGQPGDSGGPLIVNGNLVGVFYGTTEPDESVQKMGYTDVGPVVAKLKELQAHGRFPRDVSSDHAVGITDVSVVRGYVEATMSEALVRSGKRVVVWVNGRYAGDYNEGRGWYAWKYDVPGGTKIVPTTPVKDGDLVQVGELASGVDVAAADLLFQSTLDGIDSVQRTGDRVAVTMSRALVNSGKRVVVWVDGVYRAEVLDDVSLYASKSNIDGASIITPDGTVPEGALVQIGVLPAGTDLDQAEILDARVL</sequence>
<dbReference type="AlphaFoldDB" id="A0A3T0SXW3"/>
<dbReference type="PROSITE" id="PS50240">
    <property type="entry name" value="TRYPSIN_DOM"/>
    <property type="match status" value="1"/>
</dbReference>
<evidence type="ECO:0000259" key="1">
    <source>
        <dbReference type="PROSITE" id="PS50240"/>
    </source>
</evidence>
<protein>
    <recommendedName>
        <fullName evidence="1">Peptidase S1 domain-containing protein</fullName>
    </recommendedName>
</protein>
<accession>A0A3T0SXW3</accession>
<dbReference type="EMBL" id="CP028137">
    <property type="protein sequence ID" value="AZZ51231.1"/>
    <property type="molecule type" value="Genomic_DNA"/>
</dbReference>
<feature type="domain" description="Peptidase S1" evidence="1">
    <location>
        <begin position="21"/>
        <end position="287"/>
    </location>
</feature>
<dbReference type="Proteomes" id="UP000285317">
    <property type="component" value="Chromosome"/>
</dbReference>
<dbReference type="InterPro" id="IPR043504">
    <property type="entry name" value="Peptidase_S1_PA_chymotrypsin"/>
</dbReference>
<gene>
    <name evidence="2" type="ORF">C1I64_03665</name>
</gene>
<evidence type="ECO:0000313" key="2">
    <source>
        <dbReference type="EMBL" id="AZZ51231.1"/>
    </source>
</evidence>
<name>A0A3T0SXW3_9MICO</name>
<dbReference type="GO" id="GO:0004252">
    <property type="term" value="F:serine-type endopeptidase activity"/>
    <property type="evidence" value="ECO:0007669"/>
    <property type="project" value="InterPro"/>
</dbReference>
<dbReference type="KEGG" id="rfs:C1I64_03665"/>
<proteinExistence type="predicted"/>
<reference evidence="2 3" key="1">
    <citation type="submission" date="2018-03" db="EMBL/GenBank/DDBJ databases">
        <title>Bacteriophage NCPPB3778 and a type I-E CRISPR drive the evolution of the US Biological Select Agent, Rathayibacter toxicus.</title>
        <authorList>
            <person name="Davis E.W.II."/>
            <person name="Tabima J.F."/>
            <person name="Weisberg A.J."/>
            <person name="Dantas Lopes L."/>
            <person name="Wiseman M.S."/>
            <person name="Wiseman M.S."/>
            <person name="Pupko T."/>
            <person name="Belcher M.S."/>
            <person name="Sechler A.J."/>
            <person name="Tancos M.A."/>
            <person name="Schroeder B.K."/>
            <person name="Murray T.D."/>
            <person name="Luster D.G."/>
            <person name="Schneider W.L."/>
            <person name="Rogers E."/>
            <person name="Andreote F.D."/>
            <person name="Grunwald N.J."/>
            <person name="Putnam M.L."/>
            <person name="Chang J.H."/>
        </authorList>
    </citation>
    <scope>NUCLEOTIDE SEQUENCE [LARGE SCALE GENOMIC DNA]</scope>
    <source>
        <strain evidence="2 3">DSM 15932</strain>
    </source>
</reference>